<accession>A0A7Y7B3W6</accession>
<dbReference type="Pfam" id="PF00497">
    <property type="entry name" value="SBP_bac_3"/>
    <property type="match status" value="1"/>
</dbReference>
<name>A0A7Y7B3W6_STRMO</name>
<gene>
    <name evidence="4" type="ORF">HG542_12145</name>
</gene>
<proteinExistence type="predicted"/>
<evidence type="ECO:0000256" key="1">
    <source>
        <dbReference type="ARBA" id="ARBA00022729"/>
    </source>
</evidence>
<dbReference type="RefSeq" id="WP_171080498.1">
    <property type="nucleotide sequence ID" value="NZ_BNBU01000013.1"/>
</dbReference>
<feature type="chain" id="PRO_5030864122" evidence="2">
    <location>
        <begin position="29"/>
        <end position="305"/>
    </location>
</feature>
<protein>
    <submittedName>
        <fullName evidence="4">Transporter substrate-binding domain-containing protein</fullName>
    </submittedName>
</protein>
<evidence type="ECO:0000259" key="3">
    <source>
        <dbReference type="SMART" id="SM00062"/>
    </source>
</evidence>
<keyword evidence="1 2" id="KW-0732">Signal</keyword>
<evidence type="ECO:0000313" key="5">
    <source>
        <dbReference type="Proteomes" id="UP000587462"/>
    </source>
</evidence>
<evidence type="ECO:0000313" key="4">
    <source>
        <dbReference type="EMBL" id="NVK78415.1"/>
    </source>
</evidence>
<sequence length="305" mass="33052">MQRKPGPCTRAALQLAALVVLTALPLTAACDSTGGSAQFLGRNARDSIVIGVKSDQPGTGWQTDGYKYSGFDIKVADALTKDLHIGKTFSNVPSEDRVAALTQSDANHVDLVIATFSITKERMKRIWFAGPYAETQQGFLVRRDGPAVKSLGDLRGKPVCAWNGTVSAEALQNRAQGLGTYEAPTAAQCVDDLRSGRAAAFSTDQLILHGFAARYSELEVVPDVVIGSANYYGVGMAKKDPNGRSNLRDCRRIRDALKRYVGTSAWDLDLKTELPLVEQAPDWKTRYRPSPADIDRLSCTDDVEG</sequence>
<dbReference type="PROSITE" id="PS51257">
    <property type="entry name" value="PROKAR_LIPOPROTEIN"/>
    <property type="match status" value="1"/>
</dbReference>
<dbReference type="EMBL" id="JABBXF010000023">
    <property type="protein sequence ID" value="NVK78415.1"/>
    <property type="molecule type" value="Genomic_DNA"/>
</dbReference>
<organism evidence="4 5">
    <name type="scientific">Streptomyces morookaense</name>
    <name type="common">Streptoverticillium morookaense</name>
    <dbReference type="NCBI Taxonomy" id="1970"/>
    <lineage>
        <taxon>Bacteria</taxon>
        <taxon>Bacillati</taxon>
        <taxon>Actinomycetota</taxon>
        <taxon>Actinomycetes</taxon>
        <taxon>Kitasatosporales</taxon>
        <taxon>Streptomycetaceae</taxon>
        <taxon>Streptomyces</taxon>
    </lineage>
</organism>
<dbReference type="PANTHER" id="PTHR35936">
    <property type="entry name" value="MEMBRANE-BOUND LYTIC MUREIN TRANSGLYCOSYLASE F"/>
    <property type="match status" value="1"/>
</dbReference>
<dbReference type="PANTHER" id="PTHR35936:SF17">
    <property type="entry name" value="ARGININE-BINDING EXTRACELLULAR PROTEIN ARTP"/>
    <property type="match status" value="1"/>
</dbReference>
<reference evidence="4 5" key="1">
    <citation type="submission" date="2020-04" db="EMBL/GenBank/DDBJ databases">
        <title>Draft Genome Sequence of Streptomyces morookaense DSM 40503, an 8-azaguanine-producing strain.</title>
        <authorList>
            <person name="Qi J."/>
            <person name="Gao J.-M."/>
        </authorList>
    </citation>
    <scope>NUCLEOTIDE SEQUENCE [LARGE SCALE GENOMIC DNA]</scope>
    <source>
        <strain evidence="4 5">DSM 40503</strain>
    </source>
</reference>
<evidence type="ECO:0000256" key="2">
    <source>
        <dbReference type="SAM" id="SignalP"/>
    </source>
</evidence>
<dbReference type="SMART" id="SM00062">
    <property type="entry name" value="PBPb"/>
    <property type="match status" value="1"/>
</dbReference>
<feature type="domain" description="Solute-binding protein family 3/N-terminal" evidence="3">
    <location>
        <begin position="47"/>
        <end position="264"/>
    </location>
</feature>
<dbReference type="InterPro" id="IPR001638">
    <property type="entry name" value="Solute-binding_3/MltF_N"/>
</dbReference>
<feature type="signal peptide" evidence="2">
    <location>
        <begin position="1"/>
        <end position="28"/>
    </location>
</feature>
<dbReference type="Gene3D" id="3.40.190.10">
    <property type="entry name" value="Periplasmic binding protein-like II"/>
    <property type="match status" value="2"/>
</dbReference>
<dbReference type="AlphaFoldDB" id="A0A7Y7B3W6"/>
<keyword evidence="5" id="KW-1185">Reference proteome</keyword>
<dbReference type="Proteomes" id="UP000587462">
    <property type="component" value="Unassembled WGS sequence"/>
</dbReference>
<dbReference type="SUPFAM" id="SSF53850">
    <property type="entry name" value="Periplasmic binding protein-like II"/>
    <property type="match status" value="1"/>
</dbReference>
<comment type="caution">
    <text evidence="4">The sequence shown here is derived from an EMBL/GenBank/DDBJ whole genome shotgun (WGS) entry which is preliminary data.</text>
</comment>